<reference evidence="2 3" key="1">
    <citation type="submission" date="2024-03" db="EMBL/GenBank/DDBJ databases">
        <authorList>
            <person name="Gkanogiannis A."/>
            <person name="Becerra Lopez-Lavalle L."/>
        </authorList>
    </citation>
    <scope>NUCLEOTIDE SEQUENCE [LARGE SCALE GENOMIC DNA]</scope>
</reference>
<name>A0ABP0XW17_9ROSI</name>
<sequence>MVVGCKRRVAAKRSYLLLLVACSHCPSHSSNPAINWKVVGKQCLCSKLKRNGIPELSSFLFLLLLLLLIQSRNTMS</sequence>
<accession>A0ABP0XW17</accession>
<keyword evidence="3" id="KW-1185">Reference proteome</keyword>
<proteinExistence type="predicted"/>
<gene>
    <name evidence="2" type="ORF">CITCOLO1_LOCUS4046</name>
</gene>
<dbReference type="Proteomes" id="UP001642487">
    <property type="component" value="Chromosome 11"/>
</dbReference>
<dbReference type="EMBL" id="OZ021745">
    <property type="protein sequence ID" value="CAK9312360.1"/>
    <property type="molecule type" value="Genomic_DNA"/>
</dbReference>
<evidence type="ECO:0000313" key="3">
    <source>
        <dbReference type="Proteomes" id="UP001642487"/>
    </source>
</evidence>
<organism evidence="2 3">
    <name type="scientific">Citrullus colocynthis</name>
    <name type="common">colocynth</name>
    <dbReference type="NCBI Taxonomy" id="252529"/>
    <lineage>
        <taxon>Eukaryota</taxon>
        <taxon>Viridiplantae</taxon>
        <taxon>Streptophyta</taxon>
        <taxon>Embryophyta</taxon>
        <taxon>Tracheophyta</taxon>
        <taxon>Spermatophyta</taxon>
        <taxon>Magnoliopsida</taxon>
        <taxon>eudicotyledons</taxon>
        <taxon>Gunneridae</taxon>
        <taxon>Pentapetalae</taxon>
        <taxon>rosids</taxon>
        <taxon>fabids</taxon>
        <taxon>Cucurbitales</taxon>
        <taxon>Cucurbitaceae</taxon>
        <taxon>Benincaseae</taxon>
        <taxon>Citrullus</taxon>
    </lineage>
</organism>
<keyword evidence="1" id="KW-1133">Transmembrane helix</keyword>
<evidence type="ECO:0000313" key="2">
    <source>
        <dbReference type="EMBL" id="CAK9312360.1"/>
    </source>
</evidence>
<protein>
    <recommendedName>
        <fullName evidence="4">Secreted protein</fullName>
    </recommendedName>
</protein>
<keyword evidence="1" id="KW-0812">Transmembrane</keyword>
<keyword evidence="1" id="KW-0472">Membrane</keyword>
<evidence type="ECO:0008006" key="4">
    <source>
        <dbReference type="Google" id="ProtNLM"/>
    </source>
</evidence>
<feature type="transmembrane region" description="Helical" evidence="1">
    <location>
        <begin position="53"/>
        <end position="69"/>
    </location>
</feature>
<evidence type="ECO:0000256" key="1">
    <source>
        <dbReference type="SAM" id="Phobius"/>
    </source>
</evidence>